<evidence type="ECO:0000313" key="3">
    <source>
        <dbReference type="EMBL" id="GAF99460.1"/>
    </source>
</evidence>
<dbReference type="InterPro" id="IPR040982">
    <property type="entry name" value="DNA_pol3_finger"/>
</dbReference>
<organism evidence="3">
    <name type="scientific">marine sediment metagenome</name>
    <dbReference type="NCBI Taxonomy" id="412755"/>
    <lineage>
        <taxon>unclassified sequences</taxon>
        <taxon>metagenomes</taxon>
        <taxon>ecological metagenomes</taxon>
    </lineage>
</organism>
<dbReference type="PANTHER" id="PTHR32294:SF0">
    <property type="entry name" value="DNA POLYMERASE III SUBUNIT ALPHA"/>
    <property type="match status" value="1"/>
</dbReference>
<dbReference type="EMBL" id="BARS01011214">
    <property type="protein sequence ID" value="GAF99460.1"/>
    <property type="molecule type" value="Genomic_DNA"/>
</dbReference>
<comment type="caution">
    <text evidence="3">The sequence shown here is derived from an EMBL/GenBank/DDBJ whole genome shotgun (WGS) entry which is preliminary data.</text>
</comment>
<evidence type="ECO:0000259" key="1">
    <source>
        <dbReference type="Pfam" id="PF14579"/>
    </source>
</evidence>
<dbReference type="GO" id="GO:0008408">
    <property type="term" value="F:3'-5' exonuclease activity"/>
    <property type="evidence" value="ECO:0007669"/>
    <property type="project" value="InterPro"/>
</dbReference>
<feature type="domain" description="DNA polymerase III alpha subunit finger" evidence="2">
    <location>
        <begin position="2"/>
        <end position="93"/>
    </location>
</feature>
<accession>X0VG20</accession>
<protein>
    <recommendedName>
        <fullName evidence="4">DNA polymerase III alpha subunit finger domain-containing protein</fullName>
    </recommendedName>
</protein>
<sequence length="278" mass="31494">GLIKKLKPKEFEDVVALLALDRPAPLSIGVFDKFLSNRRSKATIDNFHPVIWEILKDTHGVLLYQEQVLNLVKKLAGFDSAQRLIVKKLLKKPPKGKAEHIAFLKQQRELGELFVKNATDIIGRDESEALWNDIKAYGEYGFNKSHSCSYALLTNATMWLKTYYPIEFYVSLLNHTTEDEKLNDYRKEINGDGIGILPADINKSKADFVIEGDNIRYGLQKLKGIGKGVDKIIKRQPCASIEEFLLYALSNKKDINKRVIFALIKSGAFDDFCSRGEA</sequence>
<evidence type="ECO:0008006" key="4">
    <source>
        <dbReference type="Google" id="ProtNLM"/>
    </source>
</evidence>
<dbReference type="InterPro" id="IPR029460">
    <property type="entry name" value="DNAPol_HHH"/>
</dbReference>
<dbReference type="Pfam" id="PF17657">
    <property type="entry name" value="DNA_pol3_finger"/>
    <property type="match status" value="1"/>
</dbReference>
<dbReference type="PANTHER" id="PTHR32294">
    <property type="entry name" value="DNA POLYMERASE III SUBUNIT ALPHA"/>
    <property type="match status" value="1"/>
</dbReference>
<dbReference type="Pfam" id="PF14579">
    <property type="entry name" value="HHH_6"/>
    <property type="match status" value="1"/>
</dbReference>
<name>X0VG20_9ZZZZ</name>
<dbReference type="GO" id="GO:0006260">
    <property type="term" value="P:DNA replication"/>
    <property type="evidence" value="ECO:0007669"/>
    <property type="project" value="InterPro"/>
</dbReference>
<gene>
    <name evidence="3" type="ORF">S01H1_20484</name>
</gene>
<reference evidence="3" key="1">
    <citation type="journal article" date="2014" name="Front. Microbiol.">
        <title>High frequency of phylogenetically diverse reductive dehalogenase-homologous genes in deep subseafloor sedimentary metagenomes.</title>
        <authorList>
            <person name="Kawai M."/>
            <person name="Futagami T."/>
            <person name="Toyoda A."/>
            <person name="Takaki Y."/>
            <person name="Nishi S."/>
            <person name="Hori S."/>
            <person name="Arai W."/>
            <person name="Tsubouchi T."/>
            <person name="Morono Y."/>
            <person name="Uchiyama I."/>
            <person name="Ito T."/>
            <person name="Fujiyama A."/>
            <person name="Inagaki F."/>
            <person name="Takami H."/>
        </authorList>
    </citation>
    <scope>NUCLEOTIDE SEQUENCE</scope>
    <source>
        <strain evidence="3">Expedition CK06-06</strain>
    </source>
</reference>
<proteinExistence type="predicted"/>
<feature type="non-terminal residue" evidence="3">
    <location>
        <position position="1"/>
    </location>
</feature>
<feature type="non-terminal residue" evidence="3">
    <location>
        <position position="278"/>
    </location>
</feature>
<dbReference type="Gene3D" id="1.10.150.870">
    <property type="match status" value="1"/>
</dbReference>
<evidence type="ECO:0000259" key="2">
    <source>
        <dbReference type="Pfam" id="PF17657"/>
    </source>
</evidence>
<dbReference type="InterPro" id="IPR004805">
    <property type="entry name" value="DnaE2/DnaE/PolC"/>
</dbReference>
<dbReference type="AlphaFoldDB" id="X0VG20"/>
<feature type="domain" description="DNA polymerase helix-hairpin-helix motif" evidence="1">
    <location>
        <begin position="193"/>
        <end position="273"/>
    </location>
</feature>